<evidence type="ECO:0000313" key="2">
    <source>
        <dbReference type="Proteomes" id="UP000008694"/>
    </source>
</evidence>
<dbReference type="AlphaFoldDB" id="D7LQ77"/>
<gene>
    <name evidence="1" type="ORF">ARALYDRAFT_904520</name>
</gene>
<proteinExistence type="predicted"/>
<keyword evidence="2" id="KW-1185">Reference proteome</keyword>
<organism evidence="2">
    <name type="scientific">Arabidopsis lyrata subsp. lyrata</name>
    <name type="common">Lyre-leaved rock-cress</name>
    <dbReference type="NCBI Taxonomy" id="81972"/>
    <lineage>
        <taxon>Eukaryota</taxon>
        <taxon>Viridiplantae</taxon>
        <taxon>Streptophyta</taxon>
        <taxon>Embryophyta</taxon>
        <taxon>Tracheophyta</taxon>
        <taxon>Spermatophyta</taxon>
        <taxon>Magnoliopsida</taxon>
        <taxon>eudicotyledons</taxon>
        <taxon>Gunneridae</taxon>
        <taxon>Pentapetalae</taxon>
        <taxon>rosids</taxon>
        <taxon>malvids</taxon>
        <taxon>Brassicales</taxon>
        <taxon>Brassicaceae</taxon>
        <taxon>Camelineae</taxon>
        <taxon>Arabidopsis</taxon>
    </lineage>
</organism>
<dbReference type="HOGENOM" id="CLU_2389198_0_0_1"/>
<dbReference type="Gramene" id="scaffold_500224.1">
    <property type="protein sequence ID" value="scaffold_500224.1"/>
    <property type="gene ID" value="scaffold_500224.1"/>
</dbReference>
<name>D7LQ77_ARALL</name>
<sequence>MPKIFIISKSFKLNLSYFLFFYIIVENVKSSKATWQKLWGNNNFPHLVGAMKRYWNVFCRIPATGMYSSTIDVLWHLVIYINQRQDMYHANEKY</sequence>
<reference evidence="2" key="1">
    <citation type="journal article" date="2011" name="Nat. Genet.">
        <title>The Arabidopsis lyrata genome sequence and the basis of rapid genome size change.</title>
        <authorList>
            <person name="Hu T.T."/>
            <person name="Pattyn P."/>
            <person name="Bakker E.G."/>
            <person name="Cao J."/>
            <person name="Cheng J.-F."/>
            <person name="Clark R.M."/>
            <person name="Fahlgren N."/>
            <person name="Fawcett J.A."/>
            <person name="Grimwood J."/>
            <person name="Gundlach H."/>
            <person name="Haberer G."/>
            <person name="Hollister J.D."/>
            <person name="Ossowski S."/>
            <person name="Ottilar R.P."/>
            <person name="Salamov A.A."/>
            <person name="Schneeberger K."/>
            <person name="Spannagl M."/>
            <person name="Wang X."/>
            <person name="Yang L."/>
            <person name="Nasrallah M.E."/>
            <person name="Bergelson J."/>
            <person name="Carrington J.C."/>
            <person name="Gaut B.S."/>
            <person name="Schmutz J."/>
            <person name="Mayer K.F.X."/>
            <person name="Van de Peer Y."/>
            <person name="Grigoriev I.V."/>
            <person name="Nordborg M."/>
            <person name="Weigel D."/>
            <person name="Guo Y.-L."/>
        </authorList>
    </citation>
    <scope>NUCLEOTIDE SEQUENCE [LARGE SCALE GENOMIC DNA]</scope>
    <source>
        <strain evidence="2">cv. MN47</strain>
    </source>
</reference>
<protein>
    <submittedName>
        <fullName evidence="1">Predicted protein</fullName>
    </submittedName>
</protein>
<accession>D7LQ77</accession>
<dbReference type="Proteomes" id="UP000008694">
    <property type="component" value="Unassembled WGS sequence"/>
</dbReference>
<evidence type="ECO:0000313" key="1">
    <source>
        <dbReference type="EMBL" id="EFH51411.1"/>
    </source>
</evidence>
<dbReference type="EMBL" id="GL348717">
    <property type="protein sequence ID" value="EFH51411.1"/>
    <property type="molecule type" value="Genomic_DNA"/>
</dbReference>